<sequence>MIQKAGVKKIDLLITGVGGQGAILASDIIGKAAVVSGIPIRAAETHGMAQRGGSVVNHIRLGSDFGSMIPKKGADLMLALEPMEAVRYLDFLKDGGVIIVNTQPIIPVTVTSGVAKYPEVQEILDILSEKYIVKAFNADDLAYEAGSRLAMNVAMVGAVSGYLPIPKESLLESVKALVPQKTIEINVRAFEMGRQKVEES</sequence>
<dbReference type="InterPro" id="IPR017719">
    <property type="entry name" value="Indolepyruvate_Fd_OxRdtase_bsu"/>
</dbReference>
<comment type="subunit">
    <text evidence="2">Heterodimer of the IorA and IorB subunits.</text>
</comment>
<dbReference type="InterPro" id="IPR002869">
    <property type="entry name" value="Pyrv_flavodox_OxRed_cen"/>
</dbReference>
<name>A0A0E3LDX6_9EURY</name>
<evidence type="ECO:0000256" key="1">
    <source>
        <dbReference type="ARBA" id="ARBA00002995"/>
    </source>
</evidence>
<evidence type="ECO:0000256" key="3">
    <source>
        <dbReference type="ARBA" id="ARBA00023002"/>
    </source>
</evidence>
<evidence type="ECO:0000259" key="6">
    <source>
        <dbReference type="Pfam" id="PF01558"/>
    </source>
</evidence>
<dbReference type="KEGG" id="msj:MSSAC_3446"/>
<keyword evidence="3 7" id="KW-0560">Oxidoreductase</keyword>
<dbReference type="InterPro" id="IPR052198">
    <property type="entry name" value="IorB_Oxidoreductase"/>
</dbReference>
<dbReference type="GO" id="GO:0043805">
    <property type="term" value="F:indolepyruvate ferredoxin oxidoreductase activity"/>
    <property type="evidence" value="ECO:0007669"/>
    <property type="project" value="UniProtKB-EC"/>
</dbReference>
<dbReference type="SUPFAM" id="SSF53323">
    <property type="entry name" value="Pyruvate-ferredoxin oxidoreductase, PFOR, domain III"/>
    <property type="match status" value="1"/>
</dbReference>
<evidence type="ECO:0000313" key="7">
    <source>
        <dbReference type="EMBL" id="AKB38036.1"/>
    </source>
</evidence>
<evidence type="ECO:0000256" key="2">
    <source>
        <dbReference type="ARBA" id="ARBA00011238"/>
    </source>
</evidence>
<dbReference type="Gene3D" id="3.40.920.10">
    <property type="entry name" value="Pyruvate-ferredoxin oxidoreductase, PFOR, domain III"/>
    <property type="match status" value="1"/>
</dbReference>
<organism evidence="7 8">
    <name type="scientific">Methanosarcina siciliae C2J</name>
    <dbReference type="NCBI Taxonomy" id="1434118"/>
    <lineage>
        <taxon>Archaea</taxon>
        <taxon>Methanobacteriati</taxon>
        <taxon>Methanobacteriota</taxon>
        <taxon>Stenosarchaea group</taxon>
        <taxon>Methanomicrobia</taxon>
        <taxon>Methanosarcinales</taxon>
        <taxon>Methanosarcinaceae</taxon>
        <taxon>Methanosarcina</taxon>
    </lineage>
</organism>
<reference evidence="7 8" key="1">
    <citation type="submission" date="2014-07" db="EMBL/GenBank/DDBJ databases">
        <title>Methanogenic archaea and the global carbon cycle.</title>
        <authorList>
            <person name="Henriksen J.R."/>
            <person name="Luke J."/>
            <person name="Reinhart S."/>
            <person name="Benedict M.N."/>
            <person name="Youngblut N.D."/>
            <person name="Metcalf M.E."/>
            <person name="Whitaker R.J."/>
            <person name="Metcalf W.W."/>
        </authorList>
    </citation>
    <scope>NUCLEOTIDE SEQUENCE [LARGE SCALE GENOMIC DNA]</scope>
    <source>
        <strain evidence="7 8">C2J</strain>
    </source>
</reference>
<dbReference type="PATRIC" id="fig|1434118.4.peg.4440"/>
<gene>
    <name evidence="7" type="ORF">MSSAC_3446</name>
</gene>
<evidence type="ECO:0000256" key="5">
    <source>
        <dbReference type="NCBIfam" id="TIGR03334"/>
    </source>
</evidence>
<dbReference type="Pfam" id="PF01558">
    <property type="entry name" value="POR"/>
    <property type="match status" value="1"/>
</dbReference>
<comment type="catalytic activity">
    <reaction evidence="4">
        <text>indole-3-pyruvate + 2 oxidized [2Fe-2S]-[ferredoxin] + CoA = (indol-3-yl)acetyl-CoA + 2 reduced [2Fe-2S]-[ferredoxin] + CO2 + H(+)</text>
        <dbReference type="Rhea" id="RHEA:12645"/>
        <dbReference type="Rhea" id="RHEA-COMP:10000"/>
        <dbReference type="Rhea" id="RHEA-COMP:10001"/>
        <dbReference type="ChEBI" id="CHEBI:15378"/>
        <dbReference type="ChEBI" id="CHEBI:16526"/>
        <dbReference type="ChEBI" id="CHEBI:17640"/>
        <dbReference type="ChEBI" id="CHEBI:33737"/>
        <dbReference type="ChEBI" id="CHEBI:33738"/>
        <dbReference type="ChEBI" id="CHEBI:57271"/>
        <dbReference type="ChEBI" id="CHEBI:57287"/>
        <dbReference type="EC" id="1.2.7.8"/>
    </reaction>
</comment>
<evidence type="ECO:0000256" key="4">
    <source>
        <dbReference type="ARBA" id="ARBA00048332"/>
    </source>
</evidence>
<dbReference type="HOGENOM" id="CLU_087284_1_1_2"/>
<dbReference type="EC" id="1.2.7.8" evidence="5"/>
<dbReference type="EMBL" id="CP009508">
    <property type="protein sequence ID" value="AKB38036.1"/>
    <property type="molecule type" value="Genomic_DNA"/>
</dbReference>
<dbReference type="Proteomes" id="UP000033123">
    <property type="component" value="Chromosome"/>
</dbReference>
<dbReference type="PANTHER" id="PTHR43854">
    <property type="entry name" value="INDOLEPYRUVATE OXIDOREDUCTASE SUBUNIT IORB"/>
    <property type="match status" value="1"/>
</dbReference>
<dbReference type="AlphaFoldDB" id="A0A0E3LDX6"/>
<dbReference type="NCBIfam" id="TIGR03334">
    <property type="entry name" value="IOR_beta"/>
    <property type="match status" value="1"/>
</dbReference>
<proteinExistence type="predicted"/>
<dbReference type="RefSeq" id="WP_048173547.1">
    <property type="nucleotide sequence ID" value="NZ_CP009508.1"/>
</dbReference>
<dbReference type="GeneID" id="24861931"/>
<dbReference type="InterPro" id="IPR019752">
    <property type="entry name" value="Pyrv/ketoisovalerate_OxRed_cat"/>
</dbReference>
<comment type="function">
    <text evidence="1">Catalyzes the ferredoxin-dependent oxidative decarboxylation of arylpyruvates.</text>
</comment>
<dbReference type="STRING" id="1434118.MSSAC_3446"/>
<dbReference type="NCBIfam" id="NF005323">
    <property type="entry name" value="PRK06853.1-3"/>
    <property type="match status" value="1"/>
</dbReference>
<keyword evidence="7" id="KW-0670">Pyruvate</keyword>
<dbReference type="PANTHER" id="PTHR43854:SF1">
    <property type="entry name" value="INDOLEPYRUVATE OXIDOREDUCTASE SUBUNIT IORB"/>
    <property type="match status" value="1"/>
</dbReference>
<accession>A0A0E3LDX6</accession>
<protein>
    <recommendedName>
        <fullName evidence="5">Indolepyruvate ferredoxin oxidoreductase subunit beta</fullName>
        <ecNumber evidence="5">1.2.7.8</ecNumber>
    </recommendedName>
</protein>
<evidence type="ECO:0000313" key="8">
    <source>
        <dbReference type="Proteomes" id="UP000033123"/>
    </source>
</evidence>
<feature type="domain" description="Pyruvate/ketoisovalerate oxidoreductase catalytic" evidence="6">
    <location>
        <begin position="18"/>
        <end position="195"/>
    </location>
</feature>